<evidence type="ECO:0000256" key="2">
    <source>
        <dbReference type="ARBA" id="ARBA00022741"/>
    </source>
</evidence>
<dbReference type="Gene3D" id="3.30.470.20">
    <property type="entry name" value="ATP-grasp fold, B domain"/>
    <property type="match status" value="1"/>
</dbReference>
<dbReference type="InterPro" id="IPR052032">
    <property type="entry name" value="ATP-dep_AA_Ligase"/>
</dbReference>
<evidence type="ECO:0000313" key="7">
    <source>
        <dbReference type="Proteomes" id="UP001596074"/>
    </source>
</evidence>
<keyword evidence="3 4" id="KW-0067">ATP-binding</keyword>
<dbReference type="RefSeq" id="WP_378282796.1">
    <property type="nucleotide sequence ID" value="NZ_JBHSON010000020.1"/>
</dbReference>
<proteinExistence type="predicted"/>
<gene>
    <name evidence="6" type="ORF">ACFPZN_16235</name>
</gene>
<dbReference type="Proteomes" id="UP001596074">
    <property type="component" value="Unassembled WGS sequence"/>
</dbReference>
<evidence type="ECO:0000259" key="5">
    <source>
        <dbReference type="PROSITE" id="PS50975"/>
    </source>
</evidence>
<evidence type="ECO:0000313" key="6">
    <source>
        <dbReference type="EMBL" id="MFC5747177.1"/>
    </source>
</evidence>
<keyword evidence="1" id="KW-0436">Ligase</keyword>
<evidence type="ECO:0000256" key="4">
    <source>
        <dbReference type="PROSITE-ProRule" id="PRU00409"/>
    </source>
</evidence>
<dbReference type="PANTHER" id="PTHR43585:SF2">
    <property type="entry name" value="ATP-GRASP ENZYME FSQD"/>
    <property type="match status" value="1"/>
</dbReference>
<protein>
    <submittedName>
        <fullName evidence="6">Acetyl-CoA carboxylase biotin carboxylase subunit family protein</fullName>
    </submittedName>
</protein>
<dbReference type="PANTHER" id="PTHR43585">
    <property type="entry name" value="FUMIPYRROLE BIOSYNTHESIS PROTEIN C"/>
    <property type="match status" value="1"/>
</dbReference>
<reference evidence="7" key="1">
    <citation type="journal article" date="2019" name="Int. J. Syst. Evol. Microbiol.">
        <title>The Global Catalogue of Microorganisms (GCM) 10K type strain sequencing project: providing services to taxonomists for standard genome sequencing and annotation.</title>
        <authorList>
            <consortium name="The Broad Institute Genomics Platform"/>
            <consortium name="The Broad Institute Genome Sequencing Center for Infectious Disease"/>
            <person name="Wu L."/>
            <person name="Ma J."/>
        </authorList>
    </citation>
    <scope>NUCLEOTIDE SEQUENCE [LARGE SCALE GENOMIC DNA]</scope>
    <source>
        <strain evidence="7">KCTC 42087</strain>
    </source>
</reference>
<comment type="caution">
    <text evidence="6">The sequence shown here is derived from an EMBL/GenBank/DDBJ whole genome shotgun (WGS) entry which is preliminary data.</text>
</comment>
<feature type="domain" description="ATP-grasp" evidence="5">
    <location>
        <begin position="120"/>
        <end position="317"/>
    </location>
</feature>
<organism evidence="6 7">
    <name type="scientific">Actinomadura rugatobispora</name>
    <dbReference type="NCBI Taxonomy" id="1994"/>
    <lineage>
        <taxon>Bacteria</taxon>
        <taxon>Bacillati</taxon>
        <taxon>Actinomycetota</taxon>
        <taxon>Actinomycetes</taxon>
        <taxon>Streptosporangiales</taxon>
        <taxon>Thermomonosporaceae</taxon>
        <taxon>Actinomadura</taxon>
    </lineage>
</organism>
<keyword evidence="7" id="KW-1185">Reference proteome</keyword>
<dbReference type="SUPFAM" id="SSF56059">
    <property type="entry name" value="Glutathione synthetase ATP-binding domain-like"/>
    <property type="match status" value="1"/>
</dbReference>
<evidence type="ECO:0000256" key="3">
    <source>
        <dbReference type="ARBA" id="ARBA00022840"/>
    </source>
</evidence>
<dbReference type="EMBL" id="JBHSON010000020">
    <property type="protein sequence ID" value="MFC5747177.1"/>
    <property type="molecule type" value="Genomic_DNA"/>
</dbReference>
<dbReference type="InterPro" id="IPR011761">
    <property type="entry name" value="ATP-grasp"/>
</dbReference>
<accession>A0ABW0ZXR9</accession>
<evidence type="ECO:0000256" key="1">
    <source>
        <dbReference type="ARBA" id="ARBA00022598"/>
    </source>
</evidence>
<dbReference type="PROSITE" id="PS50975">
    <property type="entry name" value="ATP_GRASP"/>
    <property type="match status" value="1"/>
</dbReference>
<name>A0ABW0ZXR9_9ACTN</name>
<sequence>MTPGARGAGERIVVLQSRQPLTADLREAFPADRFSVLVLRDGTSGPVVREDAPGPVPEVVAADRDGWEGLLRRMASEGPLQVVANDEYCVEACARLRAALGLPARHPAVPAHYLDKVLMKERLRAAGVRVPRFLPFAPAVRNSPDARAEVTRAVGLPAVVKPCREANSRGVEIIASESALADWLAAHDGEPGWQVEEHLDGSLHHVNALVRDGRIEHVQAGGYLGPLLGLEDGVRYGGYTVPADHPLTAQARELNARVIDALGADGSFVAHTEFVLTGSGEPVVLETAARAPGALLSEMARVHAGTNLEVANLRMQAGLEVPPPRPGGTLAAWLWVPVRAGERPAEVPTLPAGHRLHLTRAGRDGHQNRQAVLGVSLLLWNTDLAGLLDDVEGARGAAWFQAAGALPRHRQAEARRTS</sequence>
<keyword evidence="2 4" id="KW-0547">Nucleotide-binding</keyword>